<evidence type="ECO:0008006" key="4">
    <source>
        <dbReference type="Google" id="ProtNLM"/>
    </source>
</evidence>
<keyword evidence="1" id="KW-0812">Transmembrane</keyword>
<dbReference type="Pfam" id="PF06496">
    <property type="entry name" value="DUF1097"/>
    <property type="match status" value="1"/>
</dbReference>
<keyword evidence="1" id="KW-0472">Membrane</keyword>
<protein>
    <recommendedName>
        <fullName evidence="4">DUF1097 domain-containing protein</fullName>
    </recommendedName>
</protein>
<sequence length="169" mass="16983">MSPTLALTVSIAVLGGLDTYLTATLLPIPVWVTFIAWASFFACGGGVSGLVKSVASNWTGILIASLCLLVITMAPTSPALAAVSVGIGSGLMILAASAGFLGYPPAIVFGFASLVGTTQANGRGVLDLGLTHPTLVAGFSMLVGALFGIVSERLAKVLTERPTAPAQAH</sequence>
<feature type="transmembrane region" description="Helical" evidence="1">
    <location>
        <begin position="29"/>
        <end position="51"/>
    </location>
</feature>
<evidence type="ECO:0000313" key="3">
    <source>
        <dbReference type="Proteomes" id="UP000583454"/>
    </source>
</evidence>
<dbReference type="RefSeq" id="WP_183566306.1">
    <property type="nucleotide sequence ID" value="NZ_JACHOP010000003.1"/>
</dbReference>
<evidence type="ECO:0000256" key="1">
    <source>
        <dbReference type="SAM" id="Phobius"/>
    </source>
</evidence>
<reference evidence="2 3" key="1">
    <citation type="submission" date="2020-08" db="EMBL/GenBank/DDBJ databases">
        <title>Genomic Encyclopedia of Type Strains, Phase IV (KMG-IV): sequencing the most valuable type-strain genomes for metagenomic binning, comparative biology and taxonomic classification.</title>
        <authorList>
            <person name="Goeker M."/>
        </authorList>
    </citation>
    <scope>NUCLEOTIDE SEQUENCE [LARGE SCALE GENOMIC DNA]</scope>
    <source>
        <strain evidence="2 3">DSM 2163</strain>
    </source>
</reference>
<keyword evidence="3" id="KW-1185">Reference proteome</keyword>
<evidence type="ECO:0000313" key="2">
    <source>
        <dbReference type="EMBL" id="MBB5756475.1"/>
    </source>
</evidence>
<feature type="transmembrane region" description="Helical" evidence="1">
    <location>
        <begin position="128"/>
        <end position="150"/>
    </location>
</feature>
<proteinExistence type="predicted"/>
<dbReference type="EMBL" id="JACHOP010000003">
    <property type="protein sequence ID" value="MBB5756475.1"/>
    <property type="molecule type" value="Genomic_DNA"/>
</dbReference>
<gene>
    <name evidence="2" type="ORF">HNR00_001173</name>
</gene>
<dbReference type="InterPro" id="IPR009476">
    <property type="entry name" value="DUF1097"/>
</dbReference>
<comment type="caution">
    <text evidence="2">The sequence shown here is derived from an EMBL/GenBank/DDBJ whole genome shotgun (WGS) entry which is preliminary data.</text>
</comment>
<feature type="transmembrane region" description="Helical" evidence="1">
    <location>
        <begin position="93"/>
        <end position="116"/>
    </location>
</feature>
<accession>A0A840ZH44</accession>
<organism evidence="2 3">
    <name type="scientific">Methylorubrum rhodinum</name>
    <dbReference type="NCBI Taxonomy" id="29428"/>
    <lineage>
        <taxon>Bacteria</taxon>
        <taxon>Pseudomonadati</taxon>
        <taxon>Pseudomonadota</taxon>
        <taxon>Alphaproteobacteria</taxon>
        <taxon>Hyphomicrobiales</taxon>
        <taxon>Methylobacteriaceae</taxon>
        <taxon>Methylorubrum</taxon>
    </lineage>
</organism>
<keyword evidence="1" id="KW-1133">Transmembrane helix</keyword>
<dbReference type="AlphaFoldDB" id="A0A840ZH44"/>
<dbReference type="Proteomes" id="UP000583454">
    <property type="component" value="Unassembled WGS sequence"/>
</dbReference>
<name>A0A840ZH44_9HYPH</name>
<feature type="transmembrane region" description="Helical" evidence="1">
    <location>
        <begin position="63"/>
        <end position="87"/>
    </location>
</feature>